<reference evidence="5 6" key="1">
    <citation type="submission" date="2019-08" db="EMBL/GenBank/DDBJ databases">
        <title>In-depth cultivation of the pig gut microbiome towards novel bacterial diversity and tailored functional studies.</title>
        <authorList>
            <person name="Wylensek D."/>
            <person name="Hitch T.C.A."/>
            <person name="Clavel T."/>
        </authorList>
    </citation>
    <scope>NUCLEOTIDE SEQUENCE [LARGE SCALE GENOMIC DNA]</scope>
    <source>
        <strain evidence="5 6">Oil+RF-744-GAM-WT-6</strain>
    </source>
</reference>
<dbReference type="Pfam" id="PF00929">
    <property type="entry name" value="RNase_T"/>
    <property type="match status" value="1"/>
</dbReference>
<evidence type="ECO:0000256" key="2">
    <source>
        <dbReference type="ARBA" id="ARBA00022801"/>
    </source>
</evidence>
<evidence type="ECO:0000256" key="3">
    <source>
        <dbReference type="ARBA" id="ARBA00022839"/>
    </source>
</evidence>
<dbReference type="Proteomes" id="UP000461880">
    <property type="component" value="Unassembled WGS sequence"/>
</dbReference>
<dbReference type="CDD" id="cd06127">
    <property type="entry name" value="DEDDh"/>
    <property type="match status" value="1"/>
</dbReference>
<dbReference type="AlphaFoldDB" id="A0A7X2TEL7"/>
<evidence type="ECO:0000259" key="4">
    <source>
        <dbReference type="SMART" id="SM00479"/>
    </source>
</evidence>
<dbReference type="SMART" id="SM00479">
    <property type="entry name" value="EXOIII"/>
    <property type="match status" value="1"/>
</dbReference>
<dbReference type="GO" id="GO:0008408">
    <property type="term" value="F:3'-5' exonuclease activity"/>
    <property type="evidence" value="ECO:0007669"/>
    <property type="project" value="TreeGrafter"/>
</dbReference>
<dbReference type="InterPro" id="IPR012337">
    <property type="entry name" value="RNaseH-like_sf"/>
</dbReference>
<keyword evidence="1" id="KW-0540">Nuclease</keyword>
<dbReference type="InterPro" id="IPR036397">
    <property type="entry name" value="RNaseH_sf"/>
</dbReference>
<dbReference type="SUPFAM" id="SSF53098">
    <property type="entry name" value="Ribonuclease H-like"/>
    <property type="match status" value="1"/>
</dbReference>
<evidence type="ECO:0000256" key="1">
    <source>
        <dbReference type="ARBA" id="ARBA00022722"/>
    </source>
</evidence>
<keyword evidence="6" id="KW-1185">Reference proteome</keyword>
<evidence type="ECO:0000313" key="5">
    <source>
        <dbReference type="EMBL" id="MSS57677.1"/>
    </source>
</evidence>
<dbReference type="InterPro" id="IPR013520">
    <property type="entry name" value="Ribonucl_H"/>
</dbReference>
<proteinExistence type="predicted"/>
<name>A0A7X2TEL7_9FIRM</name>
<dbReference type="PANTHER" id="PTHR30231:SF4">
    <property type="entry name" value="PROTEIN NEN2"/>
    <property type="match status" value="1"/>
</dbReference>
<dbReference type="PANTHER" id="PTHR30231">
    <property type="entry name" value="DNA POLYMERASE III SUBUNIT EPSILON"/>
    <property type="match status" value="1"/>
</dbReference>
<keyword evidence="2" id="KW-0378">Hydrolase</keyword>
<accession>A0A7X2TEL7</accession>
<keyword evidence="3 5" id="KW-0269">Exonuclease</keyword>
<dbReference type="Gene3D" id="3.30.420.10">
    <property type="entry name" value="Ribonuclease H-like superfamily/Ribonuclease H"/>
    <property type="match status" value="1"/>
</dbReference>
<organism evidence="5 6">
    <name type="scientific">Stecheria intestinalis</name>
    <dbReference type="NCBI Taxonomy" id="2606630"/>
    <lineage>
        <taxon>Bacteria</taxon>
        <taxon>Bacillati</taxon>
        <taxon>Bacillota</taxon>
        <taxon>Erysipelotrichia</taxon>
        <taxon>Erysipelotrichales</taxon>
        <taxon>Erysipelotrichaceae</taxon>
        <taxon>Stecheria</taxon>
    </lineage>
</organism>
<gene>
    <name evidence="5" type="ORF">FYJ51_01985</name>
</gene>
<protein>
    <submittedName>
        <fullName evidence="5">3'-5' exonuclease</fullName>
    </submittedName>
</protein>
<dbReference type="GO" id="GO:0003676">
    <property type="term" value="F:nucleic acid binding"/>
    <property type="evidence" value="ECO:0007669"/>
    <property type="project" value="InterPro"/>
</dbReference>
<feature type="domain" description="Exonuclease" evidence="4">
    <location>
        <begin position="131"/>
        <end position="295"/>
    </location>
</feature>
<dbReference type="EMBL" id="VUMN01000002">
    <property type="protein sequence ID" value="MSS57677.1"/>
    <property type="molecule type" value="Genomic_DNA"/>
</dbReference>
<comment type="caution">
    <text evidence="5">The sequence shown here is derived from an EMBL/GenBank/DDBJ whole genome shotgun (WGS) entry which is preliminary data.</text>
</comment>
<sequence>MENGEKITMEKQSYQALVEAELPIHGTFWTVEAVAQDGVHLSARGKKECMPLETFMKEAGLKNEDFDPATIAASAESRMPHPEQEVASLDGVKQFEIYRTDSVYERKSPLDFPSYPEIRIDRNFDLHQLDHFVVLDTEATGLSAYEDRLIQLSAIRYVNGRPEESYNTYLNPHKEMTDGAVSVTNIRSEFLEDAPDFSEIADSFREFVGSDPLVGYYILFDLRMLWCAGMDLISGHTIYDAQWYVFRRIPKGFLTDRKLGTVAKYLNVDFPAHNSLGDSYATGEIFLKTVREMTEG</sequence>
<evidence type="ECO:0000313" key="6">
    <source>
        <dbReference type="Proteomes" id="UP000461880"/>
    </source>
</evidence>